<dbReference type="InterPro" id="IPR025269">
    <property type="entry name" value="SAM-like_dom"/>
</dbReference>
<dbReference type="Proteomes" id="UP001524478">
    <property type="component" value="Unassembled WGS sequence"/>
</dbReference>
<sequence length="313" mass="37109">MVTIENALNLFLLDRELKGNTEKTIKNYKQQIQYFIDFIGNINTSDITLKSLTDYQFYLMNKDKYDNHPFKINEIGTIGKVTVQSYLRQLRVFIKYLYDEEYLKDDLTKKFKLPKAPKKVIEILTDDEIDILLNAYKENSEFQLRNKCIIALMLDSGLRRNEILTLEYNNIYLTQNYIKVLGKGQKERLVPLGLMTKKLLMKYFNLRSMPEYETNKLFMDRNLKPMSDNAIKMMFTRLRNKTGIERLHPHILRHTFATKYIINGGDIFSLQQILGHTSLDMVRRYSHLASSYVIANHKRLSPLDQIQKKKYNY</sequence>
<reference evidence="7 8" key="1">
    <citation type="submission" date="2022-06" db="EMBL/GenBank/DDBJ databases">
        <title>Isolation of gut microbiota from human fecal samples.</title>
        <authorList>
            <person name="Pamer E.G."/>
            <person name="Barat B."/>
            <person name="Waligurski E."/>
            <person name="Medina S."/>
            <person name="Paddock L."/>
            <person name="Mostad J."/>
        </authorList>
    </citation>
    <scope>NUCLEOTIDE SEQUENCE [LARGE SCALE GENOMIC DNA]</scope>
    <source>
        <strain evidence="7 8">DFI.7.95</strain>
    </source>
</reference>
<comment type="caution">
    <text evidence="7">The sequence shown here is derived from an EMBL/GenBank/DDBJ whole genome shotgun (WGS) entry which is preliminary data.</text>
</comment>
<feature type="domain" description="Core-binding (CB)" evidence="6">
    <location>
        <begin position="2"/>
        <end position="98"/>
    </location>
</feature>
<organism evidence="7 8">
    <name type="scientific">Tissierella carlieri</name>
    <dbReference type="NCBI Taxonomy" id="689904"/>
    <lineage>
        <taxon>Bacteria</taxon>
        <taxon>Bacillati</taxon>
        <taxon>Bacillota</taxon>
        <taxon>Tissierellia</taxon>
        <taxon>Tissierellales</taxon>
        <taxon>Tissierellaceae</taxon>
        <taxon>Tissierella</taxon>
    </lineage>
</organism>
<dbReference type="PROSITE" id="PS51900">
    <property type="entry name" value="CB"/>
    <property type="match status" value="1"/>
</dbReference>
<dbReference type="SUPFAM" id="SSF56349">
    <property type="entry name" value="DNA breaking-rejoining enzymes"/>
    <property type="match status" value="1"/>
</dbReference>
<comment type="similarity">
    <text evidence="1">Belongs to the 'phage' integrase family.</text>
</comment>
<dbReference type="InterPro" id="IPR013762">
    <property type="entry name" value="Integrase-like_cat_sf"/>
</dbReference>
<dbReference type="InterPro" id="IPR011010">
    <property type="entry name" value="DNA_brk_join_enz"/>
</dbReference>
<dbReference type="RefSeq" id="WP_256311050.1">
    <property type="nucleotide sequence ID" value="NZ_JANGAC010000004.1"/>
</dbReference>
<protein>
    <submittedName>
        <fullName evidence="7">Tyrosine-type recombinase/integrase</fullName>
    </submittedName>
</protein>
<evidence type="ECO:0000256" key="4">
    <source>
        <dbReference type="PROSITE-ProRule" id="PRU01248"/>
    </source>
</evidence>
<gene>
    <name evidence="7" type="ORF">NE686_07750</name>
</gene>
<dbReference type="PANTHER" id="PTHR30349:SF41">
    <property type="entry name" value="INTEGRASE_RECOMBINASE PROTEIN MJ0367-RELATED"/>
    <property type="match status" value="1"/>
</dbReference>
<keyword evidence="8" id="KW-1185">Reference proteome</keyword>
<evidence type="ECO:0000256" key="3">
    <source>
        <dbReference type="ARBA" id="ARBA00023172"/>
    </source>
</evidence>
<dbReference type="Gene3D" id="1.10.150.130">
    <property type="match status" value="1"/>
</dbReference>
<dbReference type="InterPro" id="IPR010998">
    <property type="entry name" value="Integrase_recombinase_N"/>
</dbReference>
<evidence type="ECO:0000256" key="2">
    <source>
        <dbReference type="ARBA" id="ARBA00023125"/>
    </source>
</evidence>
<evidence type="ECO:0000259" key="5">
    <source>
        <dbReference type="PROSITE" id="PS51898"/>
    </source>
</evidence>
<keyword evidence="2 4" id="KW-0238">DNA-binding</keyword>
<dbReference type="PROSITE" id="PS51898">
    <property type="entry name" value="TYR_RECOMBINASE"/>
    <property type="match status" value="1"/>
</dbReference>
<dbReference type="Pfam" id="PF00589">
    <property type="entry name" value="Phage_integrase"/>
    <property type="match status" value="1"/>
</dbReference>
<evidence type="ECO:0000259" key="6">
    <source>
        <dbReference type="PROSITE" id="PS51900"/>
    </source>
</evidence>
<evidence type="ECO:0000313" key="8">
    <source>
        <dbReference type="Proteomes" id="UP001524478"/>
    </source>
</evidence>
<name>A0ABT1S9E4_9FIRM</name>
<dbReference type="Pfam" id="PF13102">
    <property type="entry name" value="Phage_int_SAM_5"/>
    <property type="match status" value="1"/>
</dbReference>
<dbReference type="InterPro" id="IPR002104">
    <property type="entry name" value="Integrase_catalytic"/>
</dbReference>
<dbReference type="InterPro" id="IPR050090">
    <property type="entry name" value="Tyrosine_recombinase_XerCD"/>
</dbReference>
<dbReference type="Gene3D" id="1.10.443.10">
    <property type="entry name" value="Intergrase catalytic core"/>
    <property type="match status" value="1"/>
</dbReference>
<dbReference type="InterPro" id="IPR044068">
    <property type="entry name" value="CB"/>
</dbReference>
<accession>A0ABT1S9E4</accession>
<evidence type="ECO:0000256" key="1">
    <source>
        <dbReference type="ARBA" id="ARBA00008857"/>
    </source>
</evidence>
<evidence type="ECO:0000313" key="7">
    <source>
        <dbReference type="EMBL" id="MCQ4922972.1"/>
    </source>
</evidence>
<proteinExistence type="inferred from homology"/>
<keyword evidence="3" id="KW-0233">DNA recombination</keyword>
<dbReference type="PANTHER" id="PTHR30349">
    <property type="entry name" value="PHAGE INTEGRASE-RELATED"/>
    <property type="match status" value="1"/>
</dbReference>
<dbReference type="EMBL" id="JANGAC010000004">
    <property type="protein sequence ID" value="MCQ4922972.1"/>
    <property type="molecule type" value="Genomic_DNA"/>
</dbReference>
<feature type="domain" description="Tyr recombinase" evidence="5">
    <location>
        <begin position="119"/>
        <end position="298"/>
    </location>
</feature>